<reference evidence="2 3" key="1">
    <citation type="submission" date="2023-07" db="EMBL/GenBank/DDBJ databases">
        <title>Genomic Encyclopedia of Type Strains, Phase IV (KMG-IV): sequencing the most valuable type-strain genomes for metagenomic binning, comparative biology and taxonomic classification.</title>
        <authorList>
            <person name="Goeker M."/>
        </authorList>
    </citation>
    <scope>NUCLEOTIDE SEQUENCE [LARGE SCALE GENOMIC DNA]</scope>
    <source>
        <strain evidence="2 3">DSM 15561</strain>
    </source>
</reference>
<dbReference type="Proteomes" id="UP001235094">
    <property type="component" value="Unassembled WGS sequence"/>
</dbReference>
<keyword evidence="3" id="KW-1185">Reference proteome</keyword>
<protein>
    <submittedName>
        <fullName evidence="2">Uncharacterized protein (UPF0335 family)</fullName>
    </submittedName>
</protein>
<feature type="region of interest" description="Disordered" evidence="1">
    <location>
        <begin position="98"/>
        <end position="134"/>
    </location>
</feature>
<dbReference type="RefSeq" id="WP_306889645.1">
    <property type="nucleotide sequence ID" value="NZ_JAUSVR010000004.1"/>
</dbReference>
<comment type="caution">
    <text evidence="2">The sequence shown here is derived from an EMBL/GenBank/DDBJ whole genome shotgun (WGS) entry which is preliminary data.</text>
</comment>
<evidence type="ECO:0000313" key="2">
    <source>
        <dbReference type="EMBL" id="MDQ0510929.1"/>
    </source>
</evidence>
<evidence type="ECO:0000256" key="1">
    <source>
        <dbReference type="SAM" id="MobiDB-lite"/>
    </source>
</evidence>
<organism evidence="2 3">
    <name type="scientific">Ancylobacter amanitiformis</name>
    <dbReference type="NCBI Taxonomy" id="217069"/>
    <lineage>
        <taxon>Bacteria</taxon>
        <taxon>Pseudomonadati</taxon>
        <taxon>Pseudomonadota</taxon>
        <taxon>Alphaproteobacteria</taxon>
        <taxon>Hyphomicrobiales</taxon>
        <taxon>Xanthobacteraceae</taxon>
        <taxon>Ancylobacter</taxon>
    </lineage>
</organism>
<sequence length="134" mass="15517">MAKKAKPNTGSVDRELCAEFERRYASYQGDLDSLRSDYMNACKDVRGDMKDLFEEAKERGIVLKPFKARLKVLNLRKRIEKVRDELEAEDARLFDYYDDEGDKPAAKKVPGKRASAEQQADREAVDEFENETFQ</sequence>
<gene>
    <name evidence="2" type="ORF">QOZ99_001817</name>
</gene>
<evidence type="ECO:0000313" key="3">
    <source>
        <dbReference type="Proteomes" id="UP001235094"/>
    </source>
</evidence>
<accession>A0ABU0LQI1</accession>
<dbReference type="EMBL" id="JAUSVR010000004">
    <property type="protein sequence ID" value="MDQ0510929.1"/>
    <property type="molecule type" value="Genomic_DNA"/>
</dbReference>
<name>A0ABU0LQI1_9HYPH</name>
<proteinExistence type="predicted"/>